<reference evidence="2" key="1">
    <citation type="submission" date="2021-12" db="EMBL/GenBank/DDBJ databases">
        <authorList>
            <person name="King R."/>
        </authorList>
    </citation>
    <scope>NUCLEOTIDE SEQUENCE</scope>
</reference>
<keyword evidence="3" id="KW-1185">Reference proteome</keyword>
<proteinExistence type="predicted"/>
<name>A0A9N9WG58_9NEOP</name>
<organism evidence="2 3">
    <name type="scientific">Diatraea saccharalis</name>
    <name type="common">sugarcane borer</name>
    <dbReference type="NCBI Taxonomy" id="40085"/>
    <lineage>
        <taxon>Eukaryota</taxon>
        <taxon>Metazoa</taxon>
        <taxon>Ecdysozoa</taxon>
        <taxon>Arthropoda</taxon>
        <taxon>Hexapoda</taxon>
        <taxon>Insecta</taxon>
        <taxon>Pterygota</taxon>
        <taxon>Neoptera</taxon>
        <taxon>Endopterygota</taxon>
        <taxon>Lepidoptera</taxon>
        <taxon>Glossata</taxon>
        <taxon>Ditrysia</taxon>
        <taxon>Pyraloidea</taxon>
        <taxon>Crambidae</taxon>
        <taxon>Crambinae</taxon>
        <taxon>Diatraea</taxon>
    </lineage>
</organism>
<dbReference type="AlphaFoldDB" id="A0A9N9WG58"/>
<accession>A0A9N9WG58</accession>
<evidence type="ECO:0000313" key="3">
    <source>
        <dbReference type="Proteomes" id="UP001153714"/>
    </source>
</evidence>
<dbReference type="Proteomes" id="UP001153714">
    <property type="component" value="Chromosome 2"/>
</dbReference>
<sequence length="335" mass="39861">MNGKMENRVIPQENPEIPKKAYIKDPVLNFLSRRTKAKSLTGSSSESSSLEVQEWKDSWKEYWLEKKFEAINSSVPRGDVVNMLSARPWGVPCGDPNQHDMPWGSCMLPMECESEFRIYRGDVFCGRTQFVCCGLQITTYDMYQGFDNSFEDSMLATSSEEKREREKGSKENKRKKRMREKRRRRRDRQRRKRKIRRTMVKIRKEIKKILSKIYRNGTSMRKKKTKQLKKFVKHLKKQYKKDRNAVKKIHVNVIKDIDEQLQQKLNQLKGMNTQFMKNSTFRDIVVNGTITPQVARILMENYPEISSMLRARKSNYDYAESKDLNYDVEYGYIYY</sequence>
<evidence type="ECO:0000313" key="2">
    <source>
        <dbReference type="EMBL" id="CAG9789491.1"/>
    </source>
</evidence>
<gene>
    <name evidence="2" type="ORF">DIATSA_LOCUS7221</name>
</gene>
<feature type="compositionally biased region" description="Basic residues" evidence="1">
    <location>
        <begin position="172"/>
        <end position="194"/>
    </location>
</feature>
<protein>
    <submittedName>
        <fullName evidence="2">Uncharacterized protein</fullName>
    </submittedName>
</protein>
<feature type="region of interest" description="Disordered" evidence="1">
    <location>
        <begin position="157"/>
        <end position="194"/>
    </location>
</feature>
<dbReference type="EMBL" id="OU893333">
    <property type="protein sequence ID" value="CAG9789491.1"/>
    <property type="molecule type" value="Genomic_DNA"/>
</dbReference>
<dbReference type="OrthoDB" id="7432963at2759"/>
<evidence type="ECO:0000256" key="1">
    <source>
        <dbReference type="SAM" id="MobiDB-lite"/>
    </source>
</evidence>
<reference evidence="2" key="2">
    <citation type="submission" date="2022-10" db="EMBL/GenBank/DDBJ databases">
        <authorList>
            <consortium name="ENA_rothamsted_submissions"/>
            <consortium name="culmorum"/>
            <person name="King R."/>
        </authorList>
    </citation>
    <scope>NUCLEOTIDE SEQUENCE</scope>
</reference>
<feature type="compositionally biased region" description="Basic and acidic residues" evidence="1">
    <location>
        <begin position="159"/>
        <end position="171"/>
    </location>
</feature>